<dbReference type="GO" id="GO:0016020">
    <property type="term" value="C:membrane"/>
    <property type="evidence" value="ECO:0007669"/>
    <property type="project" value="InterPro"/>
</dbReference>
<keyword evidence="4" id="KW-0808">Transferase</keyword>
<dbReference type="PANTHER" id="PTHR24421:SF10">
    <property type="entry name" value="NITRATE_NITRITE SENSOR PROTEIN NARQ"/>
    <property type="match status" value="1"/>
</dbReference>
<keyword evidence="8" id="KW-0902">Two-component regulatory system</keyword>
<feature type="domain" description="Signal transduction histidine kinase subgroup 3 dimerisation and phosphoacceptor" evidence="12">
    <location>
        <begin position="165"/>
        <end position="230"/>
    </location>
</feature>
<dbReference type="InterPro" id="IPR011712">
    <property type="entry name" value="Sig_transdc_His_kin_sub3_dim/P"/>
</dbReference>
<evidence type="ECO:0000256" key="4">
    <source>
        <dbReference type="ARBA" id="ARBA00022679"/>
    </source>
</evidence>
<dbReference type="Gene3D" id="3.30.565.10">
    <property type="entry name" value="Histidine kinase-like ATPase, C-terminal domain"/>
    <property type="match status" value="1"/>
</dbReference>
<dbReference type="Gene3D" id="1.20.5.1930">
    <property type="match status" value="1"/>
</dbReference>
<evidence type="ECO:0000256" key="3">
    <source>
        <dbReference type="ARBA" id="ARBA00022553"/>
    </source>
</evidence>
<evidence type="ECO:0000313" key="13">
    <source>
        <dbReference type="EMBL" id="SOD60542.1"/>
    </source>
</evidence>
<dbReference type="Pfam" id="PF07730">
    <property type="entry name" value="HisKA_3"/>
    <property type="match status" value="1"/>
</dbReference>
<keyword evidence="10" id="KW-1133">Transmembrane helix</keyword>
<keyword evidence="14" id="KW-1185">Reference proteome</keyword>
<keyword evidence="3" id="KW-0597">Phosphoprotein</keyword>
<keyword evidence="10" id="KW-0812">Transmembrane</keyword>
<dbReference type="InterPro" id="IPR003594">
    <property type="entry name" value="HATPase_dom"/>
</dbReference>
<keyword evidence="7" id="KW-0067">ATP-binding</keyword>
<evidence type="ECO:0000256" key="7">
    <source>
        <dbReference type="ARBA" id="ARBA00022840"/>
    </source>
</evidence>
<keyword evidence="6 13" id="KW-0418">Kinase</keyword>
<evidence type="ECO:0000256" key="5">
    <source>
        <dbReference type="ARBA" id="ARBA00022741"/>
    </source>
</evidence>
<dbReference type="PANTHER" id="PTHR24421">
    <property type="entry name" value="NITRATE/NITRITE SENSOR PROTEIN NARX-RELATED"/>
    <property type="match status" value="1"/>
</dbReference>
<proteinExistence type="predicted"/>
<sequence>MRLVPALLAPGCLLLVGSGEPTSADWAFALVAALALLPGGCLPLSVVFVEAALVVVAGAVADAPPAVVKVAACLAMVELAARRPPKAALFGGAALALAYLVVYLECGECADAVGLGYLLVVLVAAPLLLGWWLRALSQNLAQAQARAREAEERKELAALGARLAERAELAREVHDLVAHHVASMALRAGVAREVLPDLDPRVRTVLDDVHGSATTALVDLRRLVAVLRDPASVTDPTRSLLVEPAELPAALASVVERSGRNGLLLESQVDPEVAGLDALRGLAVLRVVQEGLTNVAKHAGVGARARVSVALADDAVLVEISDGGDGAPAPERLLVDSGYGIEGLRERLALLGGTVTAGPEGRGWRLRATVPTDAARVARR</sequence>
<keyword evidence="5" id="KW-0547">Nucleotide-binding</keyword>
<protein>
    <recommendedName>
        <fullName evidence="2">histidine kinase</fullName>
        <ecNumber evidence="2">2.7.13.3</ecNumber>
    </recommendedName>
</protein>
<evidence type="ECO:0000256" key="10">
    <source>
        <dbReference type="SAM" id="Phobius"/>
    </source>
</evidence>
<feature type="coiled-coil region" evidence="9">
    <location>
        <begin position="133"/>
        <end position="160"/>
    </location>
</feature>
<evidence type="ECO:0000256" key="6">
    <source>
        <dbReference type="ARBA" id="ARBA00022777"/>
    </source>
</evidence>
<feature type="transmembrane region" description="Helical" evidence="10">
    <location>
        <begin position="87"/>
        <end position="106"/>
    </location>
</feature>
<dbReference type="EMBL" id="OCNE01000002">
    <property type="protein sequence ID" value="SOD60542.1"/>
    <property type="molecule type" value="Genomic_DNA"/>
</dbReference>
<dbReference type="CDD" id="cd16917">
    <property type="entry name" value="HATPase_UhpB-NarQ-NarX-like"/>
    <property type="match status" value="1"/>
</dbReference>
<dbReference type="InterPro" id="IPR050482">
    <property type="entry name" value="Sensor_HK_TwoCompSys"/>
</dbReference>
<feature type="transmembrane region" description="Helical" evidence="10">
    <location>
        <begin position="63"/>
        <end position="81"/>
    </location>
</feature>
<dbReference type="EC" id="2.7.13.3" evidence="2"/>
<keyword evidence="9" id="KW-0175">Coiled coil</keyword>
<accession>A0A286DPD5</accession>
<organism evidence="13 14">
    <name type="scientific">Streptomyces zhaozhouensis</name>
    <dbReference type="NCBI Taxonomy" id="1300267"/>
    <lineage>
        <taxon>Bacteria</taxon>
        <taxon>Bacillati</taxon>
        <taxon>Actinomycetota</taxon>
        <taxon>Actinomycetes</taxon>
        <taxon>Kitasatosporales</taxon>
        <taxon>Streptomycetaceae</taxon>
        <taxon>Streptomyces</taxon>
    </lineage>
</organism>
<feature type="transmembrane region" description="Helical" evidence="10">
    <location>
        <begin position="29"/>
        <end position="56"/>
    </location>
</feature>
<evidence type="ECO:0000256" key="2">
    <source>
        <dbReference type="ARBA" id="ARBA00012438"/>
    </source>
</evidence>
<comment type="catalytic activity">
    <reaction evidence="1">
        <text>ATP + protein L-histidine = ADP + protein N-phospho-L-histidine.</text>
        <dbReference type="EC" id="2.7.13.3"/>
    </reaction>
</comment>
<reference evidence="13 14" key="1">
    <citation type="submission" date="2017-09" db="EMBL/GenBank/DDBJ databases">
        <authorList>
            <person name="Ehlers B."/>
            <person name="Leendertz F.H."/>
        </authorList>
    </citation>
    <scope>NUCLEOTIDE SEQUENCE [LARGE SCALE GENOMIC DNA]</scope>
    <source>
        <strain evidence="13 14">CGMCC 4.7095</strain>
    </source>
</reference>
<dbReference type="GO" id="GO:0046983">
    <property type="term" value="F:protein dimerization activity"/>
    <property type="evidence" value="ECO:0007669"/>
    <property type="project" value="InterPro"/>
</dbReference>
<evidence type="ECO:0000313" key="14">
    <source>
        <dbReference type="Proteomes" id="UP000219072"/>
    </source>
</evidence>
<dbReference type="SUPFAM" id="SSF55874">
    <property type="entry name" value="ATPase domain of HSP90 chaperone/DNA topoisomerase II/histidine kinase"/>
    <property type="match status" value="1"/>
</dbReference>
<evidence type="ECO:0000259" key="12">
    <source>
        <dbReference type="Pfam" id="PF07730"/>
    </source>
</evidence>
<feature type="transmembrane region" description="Helical" evidence="10">
    <location>
        <begin position="113"/>
        <end position="133"/>
    </location>
</feature>
<evidence type="ECO:0000256" key="9">
    <source>
        <dbReference type="SAM" id="Coils"/>
    </source>
</evidence>
<evidence type="ECO:0000256" key="8">
    <source>
        <dbReference type="ARBA" id="ARBA00023012"/>
    </source>
</evidence>
<keyword evidence="10" id="KW-0472">Membrane</keyword>
<feature type="domain" description="Histidine kinase/HSP90-like ATPase" evidence="11">
    <location>
        <begin position="284"/>
        <end position="372"/>
    </location>
</feature>
<dbReference type="InterPro" id="IPR036890">
    <property type="entry name" value="HATPase_C_sf"/>
</dbReference>
<dbReference type="AlphaFoldDB" id="A0A286DPD5"/>
<evidence type="ECO:0000259" key="11">
    <source>
        <dbReference type="Pfam" id="PF02518"/>
    </source>
</evidence>
<gene>
    <name evidence="13" type="ORF">SAMN06297387_102165</name>
</gene>
<dbReference type="GO" id="GO:0005524">
    <property type="term" value="F:ATP binding"/>
    <property type="evidence" value="ECO:0007669"/>
    <property type="project" value="UniProtKB-KW"/>
</dbReference>
<dbReference type="Proteomes" id="UP000219072">
    <property type="component" value="Unassembled WGS sequence"/>
</dbReference>
<dbReference type="GO" id="GO:0000155">
    <property type="term" value="F:phosphorelay sensor kinase activity"/>
    <property type="evidence" value="ECO:0007669"/>
    <property type="project" value="InterPro"/>
</dbReference>
<name>A0A286DPD5_9ACTN</name>
<evidence type="ECO:0000256" key="1">
    <source>
        <dbReference type="ARBA" id="ARBA00000085"/>
    </source>
</evidence>
<dbReference type="Pfam" id="PF02518">
    <property type="entry name" value="HATPase_c"/>
    <property type="match status" value="1"/>
</dbReference>